<accession>A0A8H6T3P4</accession>
<reference evidence="3" key="1">
    <citation type="submission" date="2020-05" db="EMBL/GenBank/DDBJ databases">
        <title>Mycena genomes resolve the evolution of fungal bioluminescence.</title>
        <authorList>
            <person name="Tsai I.J."/>
        </authorList>
    </citation>
    <scope>NUCLEOTIDE SEQUENCE</scope>
    <source>
        <strain evidence="3">110903Hualien_Pintung</strain>
    </source>
</reference>
<feature type="region of interest" description="Disordered" evidence="1">
    <location>
        <begin position="1"/>
        <end position="205"/>
    </location>
</feature>
<evidence type="ECO:0000313" key="4">
    <source>
        <dbReference type="Proteomes" id="UP000613580"/>
    </source>
</evidence>
<dbReference type="OrthoDB" id="2553298at2759"/>
<dbReference type="Proteomes" id="UP000613580">
    <property type="component" value="Unassembled WGS sequence"/>
</dbReference>
<organism evidence="3 4">
    <name type="scientific">Mycena chlorophos</name>
    <name type="common">Agaric fungus</name>
    <name type="synonym">Agaricus chlorophos</name>
    <dbReference type="NCBI Taxonomy" id="658473"/>
    <lineage>
        <taxon>Eukaryota</taxon>
        <taxon>Fungi</taxon>
        <taxon>Dikarya</taxon>
        <taxon>Basidiomycota</taxon>
        <taxon>Agaricomycotina</taxon>
        <taxon>Agaricomycetes</taxon>
        <taxon>Agaricomycetidae</taxon>
        <taxon>Agaricales</taxon>
        <taxon>Marasmiineae</taxon>
        <taxon>Mycenaceae</taxon>
        <taxon>Mycena</taxon>
    </lineage>
</organism>
<comment type="caution">
    <text evidence="3">The sequence shown here is derived from an EMBL/GenBank/DDBJ whole genome shotgun (WGS) entry which is preliminary data.</text>
</comment>
<dbReference type="EMBL" id="JACAZE010000007">
    <property type="protein sequence ID" value="KAF7311113.1"/>
    <property type="molecule type" value="Genomic_DNA"/>
</dbReference>
<evidence type="ECO:0000313" key="3">
    <source>
        <dbReference type="EMBL" id="KAF7311113.1"/>
    </source>
</evidence>
<dbReference type="AlphaFoldDB" id="A0A8H6T3P4"/>
<proteinExistence type="predicted"/>
<dbReference type="PANTHER" id="PTHR31195:SF2">
    <property type="entry name" value="GEO02494P1"/>
    <property type="match status" value="1"/>
</dbReference>
<gene>
    <name evidence="3" type="ORF">HMN09_00655500</name>
</gene>
<dbReference type="InterPro" id="IPR040219">
    <property type="entry name" value="KIAA1143-like"/>
</dbReference>
<evidence type="ECO:0000256" key="1">
    <source>
        <dbReference type="SAM" id="MobiDB-lite"/>
    </source>
</evidence>
<name>A0A8H6T3P4_MYCCL</name>
<evidence type="ECO:0000259" key="2">
    <source>
        <dbReference type="Pfam" id="PF15377"/>
    </source>
</evidence>
<dbReference type="Pfam" id="PF15377">
    <property type="entry name" value="DUF4604"/>
    <property type="match status" value="1"/>
</dbReference>
<feature type="compositionally biased region" description="Polar residues" evidence="1">
    <location>
        <begin position="9"/>
        <end position="29"/>
    </location>
</feature>
<feature type="domain" description="DUF4604" evidence="2">
    <location>
        <begin position="14"/>
        <end position="204"/>
    </location>
</feature>
<feature type="compositionally biased region" description="Basic and acidic residues" evidence="1">
    <location>
        <begin position="103"/>
        <end position="117"/>
    </location>
</feature>
<dbReference type="PANTHER" id="PTHR31195">
    <property type="entry name" value="GEO02494P1"/>
    <property type="match status" value="1"/>
</dbReference>
<protein>
    <submittedName>
        <fullName evidence="3">DUF4604 domain-containing protein</fullName>
    </submittedName>
</protein>
<keyword evidence="4" id="KW-1185">Reference proteome</keyword>
<feature type="compositionally biased region" description="Basic and acidic residues" evidence="1">
    <location>
        <begin position="68"/>
        <end position="83"/>
    </location>
</feature>
<sequence>MAPKEPTRAQISSRLSYSATTPRFLQKLQNRIAGVPDADSDNEDDSQYRYDRDEFETIDNSGRPPIPRRPERERPPIPERPADDPGSADEDDADEKPQVVVLKEGKHLTEREAENVRRKEKGLPPLPDPDPPVASSSSSKPEDKPKKSKPPPPSLSFSTAKNGGGFKAGAAKRKAILNGSAGGEQPAKKKAKKESKGLLSFGDEA</sequence>
<dbReference type="InterPro" id="IPR027911">
    <property type="entry name" value="DUF4604"/>
</dbReference>